<dbReference type="CDD" id="cd04458">
    <property type="entry name" value="CSP_CDS"/>
    <property type="match status" value="2"/>
</dbReference>
<dbReference type="SUPFAM" id="SSF50249">
    <property type="entry name" value="Nucleic acid-binding proteins"/>
    <property type="match status" value="2"/>
</dbReference>
<evidence type="ECO:0000313" key="2">
    <source>
        <dbReference type="EMBL" id="PPB81678.1"/>
    </source>
</evidence>
<dbReference type="InterPro" id="IPR002059">
    <property type="entry name" value="CSP_DNA-bd"/>
</dbReference>
<dbReference type="Proteomes" id="UP000239736">
    <property type="component" value="Unassembled WGS sequence"/>
</dbReference>
<dbReference type="GO" id="GO:0005829">
    <property type="term" value="C:cytosol"/>
    <property type="evidence" value="ECO:0007669"/>
    <property type="project" value="UniProtKB-ARBA"/>
</dbReference>
<dbReference type="GO" id="GO:0003676">
    <property type="term" value="F:nucleic acid binding"/>
    <property type="evidence" value="ECO:0007669"/>
    <property type="project" value="InterPro"/>
</dbReference>
<feature type="domain" description="CSD" evidence="1">
    <location>
        <begin position="34"/>
        <end position="99"/>
    </location>
</feature>
<keyword evidence="3" id="KW-1185">Reference proteome</keyword>
<protein>
    <submittedName>
        <fullName evidence="2">CspA family cold shock protein</fullName>
    </submittedName>
</protein>
<dbReference type="PROSITE" id="PS51857">
    <property type="entry name" value="CSD_2"/>
    <property type="match status" value="2"/>
</dbReference>
<dbReference type="AlphaFoldDB" id="A0A2S5JJX2"/>
<dbReference type="InterPro" id="IPR011129">
    <property type="entry name" value="CSD"/>
</dbReference>
<dbReference type="Pfam" id="PF00313">
    <property type="entry name" value="CSD"/>
    <property type="match status" value="2"/>
</dbReference>
<dbReference type="SMART" id="SM00357">
    <property type="entry name" value="CSP"/>
    <property type="match status" value="2"/>
</dbReference>
<reference evidence="2 3" key="1">
    <citation type="submission" date="2018-01" db="EMBL/GenBank/DDBJ databases">
        <title>Genomic Encyclopedia of Archaeal and Bacterial Type Strains, Phase II (KMG-II): from individual species to whole genera.</title>
        <authorList>
            <person name="Goeker M."/>
        </authorList>
    </citation>
    <scope>NUCLEOTIDE SEQUENCE [LARGE SCALE GENOMIC DNA]</scope>
    <source>
        <strain evidence="2 3">DSM 12048</strain>
    </source>
</reference>
<evidence type="ECO:0000313" key="3">
    <source>
        <dbReference type="Proteomes" id="UP000239736"/>
    </source>
</evidence>
<name>A0A2S5JJX2_9RHOB</name>
<feature type="domain" description="CSD" evidence="1">
    <location>
        <begin position="126"/>
        <end position="191"/>
    </location>
</feature>
<evidence type="ECO:0000259" key="1">
    <source>
        <dbReference type="PROSITE" id="PS51857"/>
    </source>
</evidence>
<dbReference type="Gene3D" id="2.40.50.140">
    <property type="entry name" value="Nucleic acid-binding proteins"/>
    <property type="match status" value="2"/>
</dbReference>
<sequence>MFTFNLEYSPALTAQGHVGIGKRTMAEQQQDQNVVTGRVKWFDPGKGFGFVVGDGAEGDILLHANVLRNFGQSSVADNARIKVIVQRTARGAQAVEVIEILPPEENTAPIPDLSEADMQQILALPLEPARVKWFDKAKGFGFANVFGRPEDVFIHIDVLRRSGFADLQPGEAVCLRVIEGKRGRMAAQVNAWDVALRGAQK</sequence>
<dbReference type="InterPro" id="IPR012340">
    <property type="entry name" value="NA-bd_OB-fold"/>
</dbReference>
<comment type="caution">
    <text evidence="2">The sequence shown here is derived from an EMBL/GenBank/DDBJ whole genome shotgun (WGS) entry which is preliminary data.</text>
</comment>
<dbReference type="EMBL" id="PRDS01000002">
    <property type="protein sequence ID" value="PPB81678.1"/>
    <property type="molecule type" value="Genomic_DNA"/>
</dbReference>
<dbReference type="PANTHER" id="PTHR11544">
    <property type="entry name" value="COLD SHOCK DOMAIN CONTAINING PROTEINS"/>
    <property type="match status" value="1"/>
</dbReference>
<dbReference type="InterPro" id="IPR050181">
    <property type="entry name" value="Cold_shock_domain"/>
</dbReference>
<gene>
    <name evidence="2" type="ORF">LV82_00890</name>
</gene>
<accession>A0A2S5JJX2</accession>
<dbReference type="PRINTS" id="PR00050">
    <property type="entry name" value="COLDSHOCK"/>
</dbReference>
<proteinExistence type="predicted"/>
<organism evidence="2 3">
    <name type="scientific">Albidovulum inexpectatum</name>
    <dbReference type="NCBI Taxonomy" id="196587"/>
    <lineage>
        <taxon>Bacteria</taxon>
        <taxon>Pseudomonadati</taxon>
        <taxon>Pseudomonadota</taxon>
        <taxon>Alphaproteobacteria</taxon>
        <taxon>Rhodobacterales</taxon>
        <taxon>Paracoccaceae</taxon>
        <taxon>Albidovulum</taxon>
    </lineage>
</organism>